<dbReference type="SUPFAM" id="SSF160246">
    <property type="entry name" value="EspE N-terminal domain-like"/>
    <property type="match status" value="1"/>
</dbReference>
<dbReference type="CDD" id="cd01129">
    <property type="entry name" value="PulE-GspE-like"/>
    <property type="match status" value="1"/>
</dbReference>
<dbReference type="GO" id="GO:0005524">
    <property type="term" value="F:ATP binding"/>
    <property type="evidence" value="ECO:0007669"/>
    <property type="project" value="UniProtKB-KW"/>
</dbReference>
<dbReference type="RefSeq" id="WP_201327037.1">
    <property type="nucleotide sequence ID" value="NZ_AP017470.1"/>
</dbReference>
<dbReference type="Gene3D" id="3.30.450.90">
    <property type="match status" value="1"/>
</dbReference>
<dbReference type="SUPFAM" id="SSF52540">
    <property type="entry name" value="P-loop containing nucleoside triphosphate hydrolases"/>
    <property type="match status" value="1"/>
</dbReference>
<dbReference type="InterPro" id="IPR007831">
    <property type="entry name" value="T2SS_GspE_N"/>
</dbReference>
<dbReference type="Pfam" id="PF05157">
    <property type="entry name" value="MshEN"/>
    <property type="match status" value="1"/>
</dbReference>
<keyword evidence="6" id="KW-1185">Reference proteome</keyword>
<dbReference type="GO" id="GO:0005886">
    <property type="term" value="C:plasma membrane"/>
    <property type="evidence" value="ECO:0007669"/>
    <property type="project" value="TreeGrafter"/>
</dbReference>
<dbReference type="KEGG" id="thyd:TTHT_1211"/>
<proteinExistence type="inferred from homology"/>
<dbReference type="GO" id="GO:0016887">
    <property type="term" value="F:ATP hydrolysis activity"/>
    <property type="evidence" value="ECO:0007669"/>
    <property type="project" value="TreeGrafter"/>
</dbReference>
<dbReference type="InterPro" id="IPR027417">
    <property type="entry name" value="P-loop_NTPase"/>
</dbReference>
<gene>
    <name evidence="5" type="ORF">TTHT_1211</name>
</gene>
<evidence type="ECO:0000256" key="1">
    <source>
        <dbReference type="ARBA" id="ARBA00006611"/>
    </source>
</evidence>
<evidence type="ECO:0000256" key="3">
    <source>
        <dbReference type="ARBA" id="ARBA00022840"/>
    </source>
</evidence>
<dbReference type="InterPro" id="IPR037257">
    <property type="entry name" value="T2SS_E_N_sf"/>
</dbReference>
<comment type="similarity">
    <text evidence="1">Belongs to the GSP E family.</text>
</comment>
<dbReference type="PROSITE" id="PS00662">
    <property type="entry name" value="T2SP_E"/>
    <property type="match status" value="1"/>
</dbReference>
<name>A0A7R6PXT1_9BACT</name>
<protein>
    <submittedName>
        <fullName evidence="5">Type IV pilus assembly protein PilB</fullName>
    </submittedName>
</protein>
<evidence type="ECO:0000313" key="5">
    <source>
        <dbReference type="EMBL" id="BBB32735.1"/>
    </source>
</evidence>
<dbReference type="AlphaFoldDB" id="A0A7R6PXT1"/>
<dbReference type="Gene3D" id="3.30.300.160">
    <property type="entry name" value="Type II secretion system, protein E, N-terminal domain"/>
    <property type="match status" value="1"/>
</dbReference>
<dbReference type="PANTHER" id="PTHR30258">
    <property type="entry name" value="TYPE II SECRETION SYSTEM PROTEIN GSPE-RELATED"/>
    <property type="match status" value="1"/>
</dbReference>
<reference evidence="5 6" key="1">
    <citation type="journal article" date="2012" name="Extremophiles">
        <title>Thermotomaculum hydrothermale gen. nov., sp. nov., a novel heterotrophic thermophile within the phylum Acidobacteria from a deep-sea hydrothermal vent chimney in the Southern Okinawa Trough.</title>
        <authorList>
            <person name="Izumi H."/>
            <person name="Nunoura T."/>
            <person name="Miyazaki M."/>
            <person name="Mino S."/>
            <person name="Toki T."/>
            <person name="Takai K."/>
            <person name="Sako Y."/>
            <person name="Sawabe T."/>
            <person name="Nakagawa S."/>
        </authorList>
    </citation>
    <scope>NUCLEOTIDE SEQUENCE [LARGE SCALE GENOMIC DNA]</scope>
    <source>
        <strain evidence="5 6">AC55</strain>
    </source>
</reference>
<evidence type="ECO:0000256" key="2">
    <source>
        <dbReference type="ARBA" id="ARBA00022741"/>
    </source>
</evidence>
<dbReference type="SMART" id="SM00382">
    <property type="entry name" value="AAA"/>
    <property type="match status" value="1"/>
</dbReference>
<sequence>MAKERKKIGQILIEAGLITQKQLEEALTYSKKHNLRLGEALIQLNFVSEEDILKAISQQLNIPYLEVGNMLFDPEVVGILPENFCKRNKVIPLFLVDDTLTVAVADPLNIYLIDDIASMTGKKVNVVVSSEREIEQALEHLYAKTELEVLNQEVEGAESDLLDKPVIKLVNNILMQASQKEASDIHIEPGKARLRVRYRIDGVLREQDFNIPSSLASAVISRIKILSNMDIAEKRTPQDGRIQLKLGTKDYDIRVSTLPTIYGEKIVMRLLDKSSASVDLHSLGLNKQHLEIIKKLLKQPNGIILVTGPTGSGKTTTLYSCLKELNSEDKNIITVEDPVEYQFDNINQVQVNPQAGITFANGLRAILRQDPDIIMVGEIRDRETAEIAVQAALTGHLVLSTIHTNDASSTISRLVEMEIEPFLLASSIRAIIGQRLVRKICPNCQTKYNARDDEKIVLGYPLDKPLVLKKGKGCSFCSNTGYKGRTGIYEILVINSEIRKMIVEKKTPDEIIQKAKLSGYKTMQQDGFQKVLDGITTLEEVLRVTRITE</sequence>
<dbReference type="InterPro" id="IPR003593">
    <property type="entry name" value="AAA+_ATPase"/>
</dbReference>
<feature type="domain" description="Bacterial type II secretion system protein E" evidence="4">
    <location>
        <begin position="367"/>
        <end position="381"/>
    </location>
</feature>
<evidence type="ECO:0000313" key="6">
    <source>
        <dbReference type="Proteomes" id="UP000595564"/>
    </source>
</evidence>
<organism evidence="5 6">
    <name type="scientific">Thermotomaculum hydrothermale</name>
    <dbReference type="NCBI Taxonomy" id="981385"/>
    <lineage>
        <taxon>Bacteria</taxon>
        <taxon>Pseudomonadati</taxon>
        <taxon>Acidobacteriota</taxon>
        <taxon>Holophagae</taxon>
        <taxon>Thermotomaculales</taxon>
        <taxon>Thermotomaculaceae</taxon>
        <taxon>Thermotomaculum</taxon>
    </lineage>
</organism>
<dbReference type="FunFam" id="3.30.450.90:FF:000001">
    <property type="entry name" value="Type II secretion system ATPase GspE"/>
    <property type="match status" value="1"/>
</dbReference>
<dbReference type="EMBL" id="AP017470">
    <property type="protein sequence ID" value="BBB32735.1"/>
    <property type="molecule type" value="Genomic_DNA"/>
</dbReference>
<dbReference type="Proteomes" id="UP000595564">
    <property type="component" value="Chromosome"/>
</dbReference>
<dbReference type="FunFam" id="3.40.50.300:FF:000398">
    <property type="entry name" value="Type IV pilus assembly ATPase PilB"/>
    <property type="match status" value="1"/>
</dbReference>
<evidence type="ECO:0000259" key="4">
    <source>
        <dbReference type="PROSITE" id="PS00662"/>
    </source>
</evidence>
<keyword evidence="3" id="KW-0067">ATP-binding</keyword>
<dbReference type="Gene3D" id="3.40.50.300">
    <property type="entry name" value="P-loop containing nucleotide triphosphate hydrolases"/>
    <property type="match status" value="1"/>
</dbReference>
<dbReference type="InterPro" id="IPR001482">
    <property type="entry name" value="T2SS/T4SS_dom"/>
</dbReference>
<accession>A0A7R6PXT1</accession>
<keyword evidence="2" id="KW-0547">Nucleotide-binding</keyword>
<dbReference type="Pfam" id="PF00437">
    <property type="entry name" value="T2SSE"/>
    <property type="match status" value="1"/>
</dbReference>
<dbReference type="PANTHER" id="PTHR30258:SF3">
    <property type="entry name" value="SLL1921 PROTEIN"/>
    <property type="match status" value="1"/>
</dbReference>